<evidence type="ECO:0000256" key="3">
    <source>
        <dbReference type="ARBA" id="ARBA00004236"/>
    </source>
</evidence>
<dbReference type="Gene3D" id="3.30.450.20">
    <property type="entry name" value="PAS domain"/>
    <property type="match status" value="1"/>
</dbReference>
<feature type="transmembrane region" description="Helical" evidence="15">
    <location>
        <begin position="147"/>
        <end position="169"/>
    </location>
</feature>
<evidence type="ECO:0000256" key="15">
    <source>
        <dbReference type="SAM" id="Phobius"/>
    </source>
</evidence>
<accession>H1YB17</accession>
<dbReference type="CDD" id="cd00130">
    <property type="entry name" value="PAS"/>
    <property type="match status" value="1"/>
</dbReference>
<keyword evidence="8 15" id="KW-0812">Transmembrane</keyword>
<dbReference type="HOGENOM" id="CLU_000445_89_2_10"/>
<dbReference type="AlphaFoldDB" id="H1YB17"/>
<dbReference type="InterPro" id="IPR013767">
    <property type="entry name" value="PAS_fold"/>
</dbReference>
<gene>
    <name evidence="19" type="ORF">Mucpa_5991</name>
</gene>
<evidence type="ECO:0000313" key="20">
    <source>
        <dbReference type="Proteomes" id="UP000002774"/>
    </source>
</evidence>
<keyword evidence="6" id="KW-0597">Phosphoprotein</keyword>
<dbReference type="EC" id="2.7.13.3" evidence="4"/>
<dbReference type="InterPro" id="IPR000014">
    <property type="entry name" value="PAS"/>
</dbReference>
<dbReference type="GO" id="GO:0005524">
    <property type="term" value="F:ATP binding"/>
    <property type="evidence" value="ECO:0007669"/>
    <property type="project" value="UniProtKB-KW"/>
</dbReference>
<dbReference type="GO" id="GO:0007234">
    <property type="term" value="P:osmosensory signaling via phosphorelay pathway"/>
    <property type="evidence" value="ECO:0007669"/>
    <property type="project" value="TreeGrafter"/>
</dbReference>
<dbReference type="SMART" id="SM00304">
    <property type="entry name" value="HAMP"/>
    <property type="match status" value="1"/>
</dbReference>
<protein>
    <recommendedName>
        <fullName evidence="4">histidine kinase</fullName>
        <ecNumber evidence="4">2.7.13.3</ecNumber>
    </recommendedName>
</protein>
<evidence type="ECO:0000256" key="6">
    <source>
        <dbReference type="ARBA" id="ARBA00022553"/>
    </source>
</evidence>
<dbReference type="GO" id="GO:0006355">
    <property type="term" value="P:regulation of DNA-templated transcription"/>
    <property type="evidence" value="ECO:0007669"/>
    <property type="project" value="InterPro"/>
</dbReference>
<dbReference type="InterPro" id="IPR050351">
    <property type="entry name" value="BphY/WalK/GraS-like"/>
</dbReference>
<evidence type="ECO:0000256" key="8">
    <source>
        <dbReference type="ARBA" id="ARBA00022692"/>
    </source>
</evidence>
<keyword evidence="20" id="KW-1185">Reference proteome</keyword>
<dbReference type="InterPro" id="IPR005467">
    <property type="entry name" value="His_kinase_dom"/>
</dbReference>
<dbReference type="RefSeq" id="WP_008511564.1">
    <property type="nucleotide sequence ID" value="NZ_CM001403.1"/>
</dbReference>
<evidence type="ECO:0000256" key="12">
    <source>
        <dbReference type="ARBA" id="ARBA00022989"/>
    </source>
</evidence>
<dbReference type="Pfam" id="PF00672">
    <property type="entry name" value="HAMP"/>
    <property type="match status" value="1"/>
</dbReference>
<dbReference type="OrthoDB" id="9813151at2"/>
<dbReference type="InterPro" id="IPR003594">
    <property type="entry name" value="HATPase_dom"/>
</dbReference>
<dbReference type="CDD" id="cd06225">
    <property type="entry name" value="HAMP"/>
    <property type="match status" value="1"/>
</dbReference>
<dbReference type="PROSITE" id="PS50109">
    <property type="entry name" value="HIS_KIN"/>
    <property type="match status" value="1"/>
</dbReference>
<evidence type="ECO:0000256" key="9">
    <source>
        <dbReference type="ARBA" id="ARBA00022741"/>
    </source>
</evidence>
<keyword evidence="11" id="KW-0067">ATP-binding</keyword>
<reference evidence="19" key="1">
    <citation type="submission" date="2011-09" db="EMBL/GenBank/DDBJ databases">
        <title>The permanent draft genome of Mucilaginibacter paludis DSM 18603.</title>
        <authorList>
            <consortium name="US DOE Joint Genome Institute (JGI-PGF)"/>
            <person name="Lucas S."/>
            <person name="Han J."/>
            <person name="Lapidus A."/>
            <person name="Bruce D."/>
            <person name="Goodwin L."/>
            <person name="Pitluck S."/>
            <person name="Peters L."/>
            <person name="Kyrpides N."/>
            <person name="Mavromatis K."/>
            <person name="Ivanova N."/>
            <person name="Mikhailova N."/>
            <person name="Held B."/>
            <person name="Detter J.C."/>
            <person name="Tapia R."/>
            <person name="Han C."/>
            <person name="Land M."/>
            <person name="Hauser L."/>
            <person name="Markowitz V."/>
            <person name="Cheng J.-F."/>
            <person name="Hugenholtz P."/>
            <person name="Woyke T."/>
            <person name="Wu D."/>
            <person name="Tindall B."/>
            <person name="Brambilla E."/>
            <person name="Klenk H.-P."/>
            <person name="Eisen J.A."/>
        </authorList>
    </citation>
    <scope>NUCLEOTIDE SEQUENCE [LARGE SCALE GENOMIC DNA]</scope>
    <source>
        <strain evidence="19">DSM 18603</strain>
    </source>
</reference>
<dbReference type="eggNOG" id="COG5002">
    <property type="taxonomic scope" value="Bacteria"/>
</dbReference>
<dbReference type="GO" id="GO:0030295">
    <property type="term" value="F:protein kinase activator activity"/>
    <property type="evidence" value="ECO:0007669"/>
    <property type="project" value="TreeGrafter"/>
</dbReference>
<dbReference type="InterPro" id="IPR003661">
    <property type="entry name" value="HisK_dim/P_dom"/>
</dbReference>
<dbReference type="InterPro" id="IPR035965">
    <property type="entry name" value="PAS-like_dom_sf"/>
</dbReference>
<dbReference type="Pfam" id="PF00989">
    <property type="entry name" value="PAS"/>
    <property type="match status" value="1"/>
</dbReference>
<dbReference type="SUPFAM" id="SSF55874">
    <property type="entry name" value="ATPase domain of HSP90 chaperone/DNA topoisomerase II/histidine kinase"/>
    <property type="match status" value="1"/>
</dbReference>
<comment type="catalytic activity">
    <reaction evidence="1">
        <text>ATP + protein L-histidine = ADP + protein N-phospho-L-histidine.</text>
        <dbReference type="EC" id="2.7.13.3"/>
    </reaction>
</comment>
<dbReference type="GO" id="GO:0005886">
    <property type="term" value="C:plasma membrane"/>
    <property type="evidence" value="ECO:0007669"/>
    <property type="project" value="UniProtKB-SubCell"/>
</dbReference>
<dbReference type="PROSITE" id="PS50112">
    <property type="entry name" value="PAS"/>
    <property type="match status" value="1"/>
</dbReference>
<organism evidence="19 20">
    <name type="scientific">Mucilaginibacter paludis DSM 18603</name>
    <dbReference type="NCBI Taxonomy" id="714943"/>
    <lineage>
        <taxon>Bacteria</taxon>
        <taxon>Pseudomonadati</taxon>
        <taxon>Bacteroidota</taxon>
        <taxon>Sphingobacteriia</taxon>
        <taxon>Sphingobacteriales</taxon>
        <taxon>Sphingobacteriaceae</taxon>
        <taxon>Mucilaginibacter</taxon>
    </lineage>
</organism>
<keyword evidence="12 15" id="KW-1133">Transmembrane helix</keyword>
<dbReference type="PRINTS" id="PR00344">
    <property type="entry name" value="BCTRLSENSOR"/>
</dbReference>
<dbReference type="InterPro" id="IPR036097">
    <property type="entry name" value="HisK_dim/P_sf"/>
</dbReference>
<keyword evidence="13" id="KW-0902">Two-component regulatory system</keyword>
<evidence type="ECO:0000256" key="13">
    <source>
        <dbReference type="ARBA" id="ARBA00023012"/>
    </source>
</evidence>
<dbReference type="GO" id="GO:0000156">
    <property type="term" value="F:phosphorelay response regulator activity"/>
    <property type="evidence" value="ECO:0007669"/>
    <property type="project" value="TreeGrafter"/>
</dbReference>
<dbReference type="EMBL" id="CM001403">
    <property type="protein sequence ID" value="EHQ30050.1"/>
    <property type="molecule type" value="Genomic_DNA"/>
</dbReference>
<dbReference type="SUPFAM" id="SSF47384">
    <property type="entry name" value="Homodimeric domain of signal transducing histidine kinase"/>
    <property type="match status" value="1"/>
</dbReference>
<evidence type="ECO:0000259" key="17">
    <source>
        <dbReference type="PROSITE" id="PS50112"/>
    </source>
</evidence>
<dbReference type="Gene3D" id="6.10.340.10">
    <property type="match status" value="1"/>
</dbReference>
<dbReference type="SUPFAM" id="SSF158472">
    <property type="entry name" value="HAMP domain-like"/>
    <property type="match status" value="1"/>
</dbReference>
<dbReference type="InterPro" id="IPR036890">
    <property type="entry name" value="HATPase_C_sf"/>
</dbReference>
<dbReference type="PANTHER" id="PTHR42878">
    <property type="entry name" value="TWO-COMPONENT HISTIDINE KINASE"/>
    <property type="match status" value="1"/>
</dbReference>
<evidence type="ECO:0000256" key="4">
    <source>
        <dbReference type="ARBA" id="ARBA00012438"/>
    </source>
</evidence>
<evidence type="ECO:0000256" key="10">
    <source>
        <dbReference type="ARBA" id="ARBA00022777"/>
    </source>
</evidence>
<dbReference type="SUPFAM" id="SSF55785">
    <property type="entry name" value="PYP-like sensor domain (PAS domain)"/>
    <property type="match status" value="1"/>
</dbReference>
<keyword evidence="7" id="KW-0808">Transferase</keyword>
<dbReference type="SMART" id="SM00091">
    <property type="entry name" value="PAS"/>
    <property type="match status" value="1"/>
</dbReference>
<comment type="subcellular location">
    <subcellularLocation>
        <location evidence="3">Cell membrane</location>
    </subcellularLocation>
    <subcellularLocation>
        <location evidence="2">Membrane</location>
        <topology evidence="2">Multi-pass membrane protein</topology>
    </subcellularLocation>
</comment>
<dbReference type="NCBIfam" id="TIGR00229">
    <property type="entry name" value="sensory_box"/>
    <property type="match status" value="1"/>
</dbReference>
<dbReference type="FunFam" id="3.30.565.10:FF:000023">
    <property type="entry name" value="PAS domain-containing sensor histidine kinase"/>
    <property type="match status" value="1"/>
</dbReference>
<proteinExistence type="predicted"/>
<dbReference type="InterPro" id="IPR004358">
    <property type="entry name" value="Sig_transdc_His_kin-like_C"/>
</dbReference>
<evidence type="ECO:0000256" key="2">
    <source>
        <dbReference type="ARBA" id="ARBA00004141"/>
    </source>
</evidence>
<dbReference type="SMART" id="SM00387">
    <property type="entry name" value="HATPase_c"/>
    <property type="match status" value="1"/>
</dbReference>
<evidence type="ECO:0000256" key="14">
    <source>
        <dbReference type="ARBA" id="ARBA00023136"/>
    </source>
</evidence>
<dbReference type="PROSITE" id="PS50885">
    <property type="entry name" value="HAMP"/>
    <property type="match status" value="1"/>
</dbReference>
<keyword evidence="9" id="KW-0547">Nucleotide-binding</keyword>
<keyword evidence="14 15" id="KW-0472">Membrane</keyword>
<dbReference type="Gene3D" id="3.30.565.10">
    <property type="entry name" value="Histidine kinase-like ATPase, C-terminal domain"/>
    <property type="match status" value="1"/>
</dbReference>
<evidence type="ECO:0000259" key="16">
    <source>
        <dbReference type="PROSITE" id="PS50109"/>
    </source>
</evidence>
<evidence type="ECO:0000256" key="7">
    <source>
        <dbReference type="ARBA" id="ARBA00022679"/>
    </source>
</evidence>
<dbReference type="Pfam" id="PF02518">
    <property type="entry name" value="HATPase_c"/>
    <property type="match status" value="1"/>
</dbReference>
<dbReference type="PANTHER" id="PTHR42878:SF7">
    <property type="entry name" value="SENSOR HISTIDINE KINASE GLRK"/>
    <property type="match status" value="1"/>
</dbReference>
<feature type="domain" description="HAMP" evidence="18">
    <location>
        <begin position="171"/>
        <end position="223"/>
    </location>
</feature>
<evidence type="ECO:0000256" key="1">
    <source>
        <dbReference type="ARBA" id="ARBA00000085"/>
    </source>
</evidence>
<dbReference type="Gene3D" id="1.10.287.130">
    <property type="match status" value="1"/>
</dbReference>
<evidence type="ECO:0000313" key="19">
    <source>
        <dbReference type="EMBL" id="EHQ30050.1"/>
    </source>
</evidence>
<dbReference type="Proteomes" id="UP000002774">
    <property type="component" value="Chromosome"/>
</dbReference>
<dbReference type="InterPro" id="IPR003660">
    <property type="entry name" value="HAMP_dom"/>
</dbReference>
<feature type="domain" description="PAS" evidence="17">
    <location>
        <begin position="232"/>
        <end position="276"/>
    </location>
</feature>
<evidence type="ECO:0000256" key="11">
    <source>
        <dbReference type="ARBA" id="ARBA00022840"/>
    </source>
</evidence>
<keyword evidence="10 19" id="KW-0418">Kinase</keyword>
<feature type="domain" description="Histidine kinase" evidence="16">
    <location>
        <begin position="350"/>
        <end position="567"/>
    </location>
</feature>
<dbReference type="GO" id="GO:0000155">
    <property type="term" value="F:phosphorelay sensor kinase activity"/>
    <property type="evidence" value="ECO:0007669"/>
    <property type="project" value="InterPro"/>
</dbReference>
<dbReference type="SMART" id="SM00388">
    <property type="entry name" value="HisKA"/>
    <property type="match status" value="1"/>
</dbReference>
<name>H1YB17_9SPHI</name>
<dbReference type="CDD" id="cd00082">
    <property type="entry name" value="HisKA"/>
    <property type="match status" value="1"/>
</dbReference>
<sequence>MSIKNKLRMGIGFLFLMALLCSGLAAYYLNRLSFDSKAILKDNYRSLVYSKNIGQALDNQPVPNTAQLQVIEKNLAAEQGNITEVGEQAYADSLRMNFERLKAALGNPVEVNKVKLKLKPLLYDITQVNMTAIERKNRTAENTANNAAIIVALMGSFCFLVAFSFMVNFPGYIANPVKELTAGIKEIADKNYQKRLEFESDDEFRDLAEAFNQMARKLNDYENSNLASIMFEKKRIEAIINSMQDAVVGLDDKMTIVFANQVACTLIGQTEDKLIGHHGPDVALENDLLRNMLVTDQHKMKIYADNKESFFNKETVDVVNDGTTIGKVIILKNITEFQQLDEAKTNFIATISHELKTPISSIKMSLKLLEDARIGDVNSEQRQLLQNIDDDTRRLLQITGELLDLAQVETGKINLNFGNTHPQNIVNYAVQAVKFIADQKQITIKINCPDSLPDVQADLDKTTWVLINLLSNAVKYSASKSTIELTVKRHKDMLEFSVKDYGQGIDARYLSRIFERYFKVPGAGLDKTGTGLGLAIAKDFIEAQGGKIGVESQEGEGSRFFYTLKVV</sequence>
<evidence type="ECO:0000256" key="5">
    <source>
        <dbReference type="ARBA" id="ARBA00022475"/>
    </source>
</evidence>
<evidence type="ECO:0000259" key="18">
    <source>
        <dbReference type="PROSITE" id="PS50885"/>
    </source>
</evidence>
<keyword evidence="5" id="KW-1003">Cell membrane</keyword>
<dbReference type="Pfam" id="PF00512">
    <property type="entry name" value="HisKA"/>
    <property type="match status" value="1"/>
</dbReference>
<dbReference type="STRING" id="714943.Mucpa_5991"/>